<dbReference type="PANTHER" id="PTHR45931:SF3">
    <property type="entry name" value="RING ZINC FINGER-CONTAINING PROTEIN"/>
    <property type="match status" value="1"/>
</dbReference>
<dbReference type="SUPFAM" id="SSF57850">
    <property type="entry name" value="RING/U-box"/>
    <property type="match status" value="1"/>
</dbReference>
<organism evidence="6 7">
    <name type="scientific">Saxophila tyrrhenica</name>
    <dbReference type="NCBI Taxonomy" id="1690608"/>
    <lineage>
        <taxon>Eukaryota</taxon>
        <taxon>Fungi</taxon>
        <taxon>Dikarya</taxon>
        <taxon>Ascomycota</taxon>
        <taxon>Pezizomycotina</taxon>
        <taxon>Dothideomycetes</taxon>
        <taxon>Dothideomycetidae</taxon>
        <taxon>Mycosphaerellales</taxon>
        <taxon>Extremaceae</taxon>
        <taxon>Saxophila</taxon>
    </lineage>
</organism>
<dbReference type="GO" id="GO:0006511">
    <property type="term" value="P:ubiquitin-dependent protein catabolic process"/>
    <property type="evidence" value="ECO:0007669"/>
    <property type="project" value="TreeGrafter"/>
</dbReference>
<dbReference type="InterPro" id="IPR013083">
    <property type="entry name" value="Znf_RING/FYVE/PHD"/>
</dbReference>
<dbReference type="Proteomes" id="UP001337655">
    <property type="component" value="Unassembled WGS sequence"/>
</dbReference>
<protein>
    <recommendedName>
        <fullName evidence="5">RING-type domain-containing protein</fullName>
    </recommendedName>
</protein>
<dbReference type="PANTHER" id="PTHR45931">
    <property type="entry name" value="SI:CH211-59O9.10"/>
    <property type="match status" value="1"/>
</dbReference>
<accession>A0AAV9PPW9</accession>
<evidence type="ECO:0000313" key="7">
    <source>
        <dbReference type="Proteomes" id="UP001337655"/>
    </source>
</evidence>
<dbReference type="GeneID" id="89923219"/>
<evidence type="ECO:0000256" key="4">
    <source>
        <dbReference type="PROSITE-ProRule" id="PRU00175"/>
    </source>
</evidence>
<reference evidence="6 7" key="1">
    <citation type="submission" date="2023-08" db="EMBL/GenBank/DDBJ databases">
        <title>Black Yeasts Isolated from many extreme environments.</title>
        <authorList>
            <person name="Coleine C."/>
            <person name="Stajich J.E."/>
            <person name="Selbmann L."/>
        </authorList>
    </citation>
    <scope>NUCLEOTIDE SEQUENCE [LARGE SCALE GENOMIC DNA]</scope>
    <source>
        <strain evidence="6 7">CCFEE 5935</strain>
    </source>
</reference>
<evidence type="ECO:0000313" key="6">
    <source>
        <dbReference type="EMBL" id="KAK5174789.1"/>
    </source>
</evidence>
<proteinExistence type="predicted"/>
<evidence type="ECO:0000256" key="3">
    <source>
        <dbReference type="ARBA" id="ARBA00022833"/>
    </source>
</evidence>
<dbReference type="InterPro" id="IPR001841">
    <property type="entry name" value="Znf_RING"/>
</dbReference>
<sequence length="351" mass="39769">MPHLDRVAVDFETWAETARANWPEYVALQMLETLTEAEVKGLVLVALSSSDREEEDRQLAHDATTAKLTDVRLRELHYYKNAPKACADCYCVYGNDIGVGNLWYPNARLHTPTLSINICELVHEIGLEPFKFELLPRFHDGPRGDLIFDRIFGSVCPAHCEEGLLQDMVDLQGVIQVRPGGAGAFTLTNCRPICPVCIGVCSLTDQVSMIRRLEELRGIANIGRSYYRLLVRLAIRGYYFNHHELDDWFYPDPAELGDDGEFERWPEAEDPHSIAPVLNGASDDTIAALPIKKYVHDGDEKRQCQVCKEDFVDGEKVLVLPCKHFFDRYCIQQWLKNKSSCPECRGPIPEG</sequence>
<evidence type="ECO:0000259" key="5">
    <source>
        <dbReference type="PROSITE" id="PS50089"/>
    </source>
</evidence>
<dbReference type="GO" id="GO:0008270">
    <property type="term" value="F:zinc ion binding"/>
    <property type="evidence" value="ECO:0007669"/>
    <property type="project" value="UniProtKB-KW"/>
</dbReference>
<keyword evidence="3" id="KW-0862">Zinc</keyword>
<comment type="caution">
    <text evidence="6">The sequence shown here is derived from an EMBL/GenBank/DDBJ whole genome shotgun (WGS) entry which is preliminary data.</text>
</comment>
<keyword evidence="1" id="KW-0479">Metal-binding</keyword>
<keyword evidence="2 4" id="KW-0863">Zinc-finger</keyword>
<dbReference type="RefSeq" id="XP_064663458.1">
    <property type="nucleotide sequence ID" value="XM_064799131.1"/>
</dbReference>
<dbReference type="CDD" id="cd16454">
    <property type="entry name" value="RING-H2_PA-TM-RING"/>
    <property type="match status" value="1"/>
</dbReference>
<keyword evidence="7" id="KW-1185">Reference proteome</keyword>
<dbReference type="EMBL" id="JAVRRT010000002">
    <property type="protein sequence ID" value="KAK5174789.1"/>
    <property type="molecule type" value="Genomic_DNA"/>
</dbReference>
<dbReference type="AlphaFoldDB" id="A0AAV9PPW9"/>
<name>A0AAV9PPW9_9PEZI</name>
<dbReference type="InterPro" id="IPR051834">
    <property type="entry name" value="RING_finger_E3_ligase"/>
</dbReference>
<dbReference type="GO" id="GO:0061630">
    <property type="term" value="F:ubiquitin protein ligase activity"/>
    <property type="evidence" value="ECO:0007669"/>
    <property type="project" value="TreeGrafter"/>
</dbReference>
<dbReference type="Gene3D" id="3.30.40.10">
    <property type="entry name" value="Zinc/RING finger domain, C3HC4 (zinc finger)"/>
    <property type="match status" value="1"/>
</dbReference>
<gene>
    <name evidence="6" type="ORF">LTR77_001872</name>
</gene>
<dbReference type="Pfam" id="PF13639">
    <property type="entry name" value="zf-RING_2"/>
    <property type="match status" value="1"/>
</dbReference>
<dbReference type="PROSITE" id="PS50089">
    <property type="entry name" value="ZF_RING_2"/>
    <property type="match status" value="1"/>
</dbReference>
<dbReference type="SMART" id="SM00184">
    <property type="entry name" value="RING"/>
    <property type="match status" value="1"/>
</dbReference>
<evidence type="ECO:0000256" key="1">
    <source>
        <dbReference type="ARBA" id="ARBA00022723"/>
    </source>
</evidence>
<dbReference type="GO" id="GO:0005634">
    <property type="term" value="C:nucleus"/>
    <property type="evidence" value="ECO:0007669"/>
    <property type="project" value="TreeGrafter"/>
</dbReference>
<feature type="domain" description="RING-type" evidence="5">
    <location>
        <begin position="304"/>
        <end position="345"/>
    </location>
</feature>
<evidence type="ECO:0000256" key="2">
    <source>
        <dbReference type="ARBA" id="ARBA00022771"/>
    </source>
</evidence>